<evidence type="ECO:0000256" key="4">
    <source>
        <dbReference type="ARBA" id="ARBA00023163"/>
    </source>
</evidence>
<evidence type="ECO:0000256" key="3">
    <source>
        <dbReference type="ARBA" id="ARBA00023015"/>
    </source>
</evidence>
<dbReference type="EMBL" id="JBHRZT010000072">
    <property type="protein sequence ID" value="MFC3885562.1"/>
    <property type="molecule type" value="Genomic_DNA"/>
</dbReference>
<dbReference type="Gene3D" id="1.10.10.60">
    <property type="entry name" value="Homeodomain-like"/>
    <property type="match status" value="1"/>
</dbReference>
<dbReference type="InterPro" id="IPR002197">
    <property type="entry name" value="HTH_Fis"/>
</dbReference>
<feature type="domain" description="Sigma-54 factor interaction" evidence="5">
    <location>
        <begin position="10"/>
        <end position="101"/>
    </location>
</feature>
<dbReference type="SUPFAM" id="SSF46689">
    <property type="entry name" value="Homeodomain-like"/>
    <property type="match status" value="1"/>
</dbReference>
<dbReference type="PROSITE" id="PS50045">
    <property type="entry name" value="SIGMA54_INTERACT_4"/>
    <property type="match status" value="1"/>
</dbReference>
<keyword evidence="4" id="KW-0804">Transcription</keyword>
<proteinExistence type="predicted"/>
<evidence type="ECO:0000259" key="5">
    <source>
        <dbReference type="PROSITE" id="PS50045"/>
    </source>
</evidence>
<accession>A0ABV8B7P9</accession>
<dbReference type="Pfam" id="PF25601">
    <property type="entry name" value="AAA_lid_14"/>
    <property type="match status" value="1"/>
</dbReference>
<dbReference type="InterPro" id="IPR025944">
    <property type="entry name" value="Sigma_54_int_dom_CS"/>
</dbReference>
<dbReference type="Pfam" id="PF02954">
    <property type="entry name" value="HTH_8"/>
    <property type="match status" value="1"/>
</dbReference>
<evidence type="ECO:0000313" key="6">
    <source>
        <dbReference type="EMBL" id="MFC3885562.1"/>
    </source>
</evidence>
<keyword evidence="7" id="KW-1185">Reference proteome</keyword>
<keyword evidence="1" id="KW-0547">Nucleotide-binding</keyword>
<dbReference type="Proteomes" id="UP001595752">
    <property type="component" value="Unassembled WGS sequence"/>
</dbReference>
<dbReference type="InterPro" id="IPR027417">
    <property type="entry name" value="P-loop_NTPase"/>
</dbReference>
<dbReference type="InterPro" id="IPR002078">
    <property type="entry name" value="Sigma_54_int"/>
</dbReference>
<evidence type="ECO:0000256" key="2">
    <source>
        <dbReference type="ARBA" id="ARBA00022840"/>
    </source>
</evidence>
<name>A0ABV8B7P9_9BACI</name>
<dbReference type="Gene3D" id="1.10.8.60">
    <property type="match status" value="1"/>
</dbReference>
<reference evidence="7" key="1">
    <citation type="journal article" date="2019" name="Int. J. Syst. Evol. Microbiol.">
        <title>The Global Catalogue of Microorganisms (GCM) 10K type strain sequencing project: providing services to taxonomists for standard genome sequencing and annotation.</title>
        <authorList>
            <consortium name="The Broad Institute Genomics Platform"/>
            <consortium name="The Broad Institute Genome Sequencing Center for Infectious Disease"/>
            <person name="Wu L."/>
            <person name="Ma J."/>
        </authorList>
    </citation>
    <scope>NUCLEOTIDE SEQUENCE [LARGE SCALE GENOMIC DNA]</scope>
    <source>
        <strain evidence="7">CCUG 61889</strain>
    </source>
</reference>
<dbReference type="Gene3D" id="3.40.50.300">
    <property type="entry name" value="P-loop containing nucleotide triphosphate hydrolases"/>
    <property type="match status" value="1"/>
</dbReference>
<organism evidence="6 7">
    <name type="scientific">Bacillus songklensis</name>
    <dbReference type="NCBI Taxonomy" id="1069116"/>
    <lineage>
        <taxon>Bacteria</taxon>
        <taxon>Bacillati</taxon>
        <taxon>Bacillota</taxon>
        <taxon>Bacilli</taxon>
        <taxon>Bacillales</taxon>
        <taxon>Bacillaceae</taxon>
        <taxon>Bacillus</taxon>
    </lineage>
</organism>
<sequence>MNQQDAGSDSTFRNFKEEIAYQGSFRSDLYYRLNVFTIHIPPLRQRIEDIETLSTQFLKQFHEQYGKGPCHLSNSVLPLLQSYSWPGNIRELRNIMERAFLLAVDEPALLPVHLPGELHKADNINSLPSVANLKDMEKQMIEQALKESTSVTQAAKKLGITRSTLYRKINQWKIDKVPL</sequence>
<dbReference type="PANTHER" id="PTHR32071">
    <property type="entry name" value="TRANSCRIPTIONAL REGULATORY PROTEIN"/>
    <property type="match status" value="1"/>
</dbReference>
<gene>
    <name evidence="6" type="ORF">ACFOU2_19645</name>
</gene>
<dbReference type="InterPro" id="IPR009057">
    <property type="entry name" value="Homeodomain-like_sf"/>
</dbReference>
<comment type="caution">
    <text evidence="6">The sequence shown here is derived from an EMBL/GenBank/DDBJ whole genome shotgun (WGS) entry which is preliminary data.</text>
</comment>
<keyword evidence="3" id="KW-0805">Transcription regulation</keyword>
<dbReference type="RefSeq" id="WP_377917974.1">
    <property type="nucleotide sequence ID" value="NZ_JBHRZT010000072.1"/>
</dbReference>
<evidence type="ECO:0000256" key="1">
    <source>
        <dbReference type="ARBA" id="ARBA00022741"/>
    </source>
</evidence>
<keyword evidence="2" id="KW-0067">ATP-binding</keyword>
<dbReference type="InterPro" id="IPR058031">
    <property type="entry name" value="AAA_lid_NorR"/>
</dbReference>
<dbReference type="PROSITE" id="PS00688">
    <property type="entry name" value="SIGMA54_INTERACT_3"/>
    <property type="match status" value="1"/>
</dbReference>
<protein>
    <submittedName>
        <fullName evidence="6">Helix-turn-helix domain-containing protein</fullName>
    </submittedName>
</protein>
<dbReference type="SUPFAM" id="SSF52540">
    <property type="entry name" value="P-loop containing nucleoside triphosphate hydrolases"/>
    <property type="match status" value="1"/>
</dbReference>
<evidence type="ECO:0000313" key="7">
    <source>
        <dbReference type="Proteomes" id="UP001595752"/>
    </source>
</evidence>